<dbReference type="EMBL" id="JAVRJZ010000001">
    <property type="protein sequence ID" value="KAK2727267.1"/>
    <property type="molecule type" value="Genomic_DNA"/>
</dbReference>
<protein>
    <submittedName>
        <fullName evidence="2">Uncharacterized protein</fullName>
    </submittedName>
</protein>
<name>A0AA88ITP0_ARTSF</name>
<feature type="region of interest" description="Disordered" evidence="1">
    <location>
        <begin position="396"/>
        <end position="416"/>
    </location>
</feature>
<feature type="compositionally biased region" description="Low complexity" evidence="1">
    <location>
        <begin position="398"/>
        <end position="416"/>
    </location>
</feature>
<keyword evidence="3" id="KW-1185">Reference proteome</keyword>
<comment type="caution">
    <text evidence="2">The sequence shown here is derived from an EMBL/GenBank/DDBJ whole genome shotgun (WGS) entry which is preliminary data.</text>
</comment>
<reference evidence="2" key="1">
    <citation type="submission" date="2023-07" db="EMBL/GenBank/DDBJ databases">
        <title>Chromosome-level genome assembly of Artemia franciscana.</title>
        <authorList>
            <person name="Jo E."/>
        </authorList>
    </citation>
    <scope>NUCLEOTIDE SEQUENCE</scope>
    <source>
        <tissue evidence="2">Whole body</tissue>
    </source>
</reference>
<evidence type="ECO:0000256" key="1">
    <source>
        <dbReference type="SAM" id="MobiDB-lite"/>
    </source>
</evidence>
<sequence>MLCLTAADRVLSTNEAVRVDVFPAHLRETSFDIWLHSSTKEITDPISNTIVSSGGTMASSADGQISSFVDIGLKQVDVDELLTKHHKSMELFEERSLASERPSSPTSSKSFEVLAWVANQEQSSNEHQLKRLDSLDIVVDVHSTGRIMNKSQESCFHSSVISAASKISHVDDAVQCDGENEVRCAQGQEFEMVNGCNSTCHENLRTQSASKSCLIQPLLKNVLDAMETKFEAFRRTIKAELGRPDTPDLLPKLFLEYMEACRFNGDNEEVASTVIGELRHIRQQMSSQVRKMDEFLDKAESDKQQRFKATCAEQQTTEIRLQNALTELEITRAEMVKVQRESTKEITDPISNAIVSSGGTMVSSADGQISSFVDIDLKQADVDDLLTKHHKSKELFEESSLASERPSSPSSSKSFEALPCVANQKRSSNEYQLKQSDSLDIDMDGHSAERITKRYTKIFTLSSRDLLRWGDKR</sequence>
<proteinExistence type="predicted"/>
<dbReference type="AlphaFoldDB" id="A0AA88ITP0"/>
<accession>A0AA88ITP0</accession>
<evidence type="ECO:0000313" key="3">
    <source>
        <dbReference type="Proteomes" id="UP001187531"/>
    </source>
</evidence>
<evidence type="ECO:0000313" key="2">
    <source>
        <dbReference type="EMBL" id="KAK2727267.1"/>
    </source>
</evidence>
<organism evidence="2 3">
    <name type="scientific">Artemia franciscana</name>
    <name type="common">Brine shrimp</name>
    <name type="synonym">Artemia sanfranciscana</name>
    <dbReference type="NCBI Taxonomy" id="6661"/>
    <lineage>
        <taxon>Eukaryota</taxon>
        <taxon>Metazoa</taxon>
        <taxon>Ecdysozoa</taxon>
        <taxon>Arthropoda</taxon>
        <taxon>Crustacea</taxon>
        <taxon>Branchiopoda</taxon>
        <taxon>Anostraca</taxon>
        <taxon>Artemiidae</taxon>
        <taxon>Artemia</taxon>
    </lineage>
</organism>
<dbReference type="Proteomes" id="UP001187531">
    <property type="component" value="Unassembled WGS sequence"/>
</dbReference>
<gene>
    <name evidence="2" type="ORF">QYM36_007942</name>
</gene>